<evidence type="ECO:0000313" key="1">
    <source>
        <dbReference type="EMBL" id="MPN44065.1"/>
    </source>
</evidence>
<accession>A0A645HYE4</accession>
<gene>
    <name evidence="1" type="ORF">SDC9_191626</name>
</gene>
<reference evidence="1" key="1">
    <citation type="submission" date="2019-08" db="EMBL/GenBank/DDBJ databases">
        <authorList>
            <person name="Kucharzyk K."/>
            <person name="Murdoch R.W."/>
            <person name="Higgins S."/>
            <person name="Loffler F."/>
        </authorList>
    </citation>
    <scope>NUCLEOTIDE SEQUENCE</scope>
</reference>
<name>A0A645HYE4_9ZZZZ</name>
<organism evidence="1">
    <name type="scientific">bioreactor metagenome</name>
    <dbReference type="NCBI Taxonomy" id="1076179"/>
    <lineage>
        <taxon>unclassified sequences</taxon>
        <taxon>metagenomes</taxon>
        <taxon>ecological metagenomes</taxon>
    </lineage>
</organism>
<dbReference type="AlphaFoldDB" id="A0A645HYE4"/>
<proteinExistence type="predicted"/>
<dbReference type="EMBL" id="VSSQ01102897">
    <property type="protein sequence ID" value="MPN44065.1"/>
    <property type="molecule type" value="Genomic_DNA"/>
</dbReference>
<sequence>MFLQSGLYRFFSIISRLALKYTPGRRPAIRQAVIIARERSYPVVQETAFAFAAAPRTLRTSSGPRRRRNRRCFGGIPHGLCSAHAYHPLGYPLADRGERAASGRGRPGRISRASALGYGGLLHLRHPADGRQ</sequence>
<protein>
    <submittedName>
        <fullName evidence="1">Uncharacterized protein</fullName>
    </submittedName>
</protein>
<comment type="caution">
    <text evidence="1">The sequence shown here is derived from an EMBL/GenBank/DDBJ whole genome shotgun (WGS) entry which is preliminary data.</text>
</comment>